<dbReference type="Proteomes" id="UP000018468">
    <property type="component" value="Linkage group LG14"/>
</dbReference>
<dbReference type="OMA" id="GNEQSCK"/>
<evidence type="ECO:0000256" key="6">
    <source>
        <dbReference type="ARBA" id="ARBA00023180"/>
    </source>
</evidence>
<accession>W5M4B8</accession>
<dbReference type="SUPFAM" id="SSF53822">
    <property type="entry name" value="Periplasmic binding protein-like I"/>
    <property type="match status" value="1"/>
</dbReference>
<dbReference type="InterPro" id="IPR028082">
    <property type="entry name" value="Peripla_BP_I"/>
</dbReference>
<dbReference type="InParanoid" id="W5M4B8"/>
<feature type="signal peptide" evidence="7">
    <location>
        <begin position="1"/>
        <end position="19"/>
    </location>
</feature>
<keyword evidence="7" id="KW-0732">Signal</keyword>
<dbReference type="STRING" id="7918.ENSLOCP00000003226"/>
<proteinExistence type="predicted"/>
<dbReference type="GO" id="GO:0004930">
    <property type="term" value="F:G protein-coupled receptor activity"/>
    <property type="evidence" value="ECO:0007669"/>
    <property type="project" value="InterPro"/>
</dbReference>
<sequence>MLLQILLCMMFLALFTSEGQPLCKRQGKPAAPHLLRENNIMIGGIFALHRDAQEKIFQFTTEPQPLKCKSFSFAEFQSVQTMIFAIEEVNNRTDLLPGISLGYKIYDSCDSLPSAVR</sequence>
<protein>
    <recommendedName>
        <fullName evidence="10">Receptor ligand binding region domain-containing protein</fullName>
    </recommendedName>
</protein>
<dbReference type="eggNOG" id="KOG1056">
    <property type="taxonomic scope" value="Eukaryota"/>
</dbReference>
<dbReference type="AlphaFoldDB" id="W5M4B8"/>
<keyword evidence="9" id="KW-1185">Reference proteome</keyword>
<dbReference type="InterPro" id="IPR000068">
    <property type="entry name" value="GPCR_3_Ca_sens_rcpt-rel"/>
</dbReference>
<reference evidence="9" key="1">
    <citation type="submission" date="2011-12" db="EMBL/GenBank/DDBJ databases">
        <title>The Draft Genome of Lepisosteus oculatus.</title>
        <authorList>
            <consortium name="The Broad Institute Genome Assembly &amp; Analysis Group"/>
            <consortium name="Computational R&amp;D Group"/>
            <consortium name="and Sequencing Platform"/>
            <person name="Di Palma F."/>
            <person name="Alfoldi J."/>
            <person name="Johnson J."/>
            <person name="Berlin A."/>
            <person name="Gnerre S."/>
            <person name="Jaffe D."/>
            <person name="MacCallum I."/>
            <person name="Young S."/>
            <person name="Walker B.J."/>
            <person name="Lander E.S."/>
            <person name="Lindblad-Toh K."/>
        </authorList>
    </citation>
    <scope>NUCLEOTIDE SEQUENCE [LARGE SCALE GENOMIC DNA]</scope>
</reference>
<evidence type="ECO:0000256" key="2">
    <source>
        <dbReference type="ARBA" id="ARBA00022692"/>
    </source>
</evidence>
<reference evidence="8" key="2">
    <citation type="submission" date="2025-08" db="UniProtKB">
        <authorList>
            <consortium name="Ensembl"/>
        </authorList>
    </citation>
    <scope>IDENTIFICATION</scope>
</reference>
<dbReference type="Ensembl" id="ENSLOCT00000003233.1">
    <property type="protein sequence ID" value="ENSLOCP00000003226.1"/>
    <property type="gene ID" value="ENSLOCG00000002741.1"/>
</dbReference>
<evidence type="ECO:0000313" key="8">
    <source>
        <dbReference type="Ensembl" id="ENSLOCP00000003226.1"/>
    </source>
</evidence>
<reference evidence="8" key="3">
    <citation type="submission" date="2025-09" db="UniProtKB">
        <authorList>
            <consortium name="Ensembl"/>
        </authorList>
    </citation>
    <scope>IDENTIFICATION</scope>
</reference>
<evidence type="ECO:0000256" key="3">
    <source>
        <dbReference type="ARBA" id="ARBA00022989"/>
    </source>
</evidence>
<dbReference type="PANTHER" id="PTHR24061:SF528">
    <property type="entry name" value="C-FAMILY ODORANT RECEPTOR OLFCD2-RELATED"/>
    <property type="match status" value="1"/>
</dbReference>
<name>W5M4B8_LEPOC</name>
<keyword evidence="4" id="KW-0472">Membrane</keyword>
<keyword evidence="5" id="KW-0675">Receptor</keyword>
<keyword evidence="3" id="KW-1133">Transmembrane helix</keyword>
<dbReference type="EMBL" id="AHAT01022563">
    <property type="status" value="NOT_ANNOTATED_CDS"/>
    <property type="molecule type" value="Genomic_DNA"/>
</dbReference>
<dbReference type="GeneTree" id="ENSGT01150000286997"/>
<evidence type="ECO:0000256" key="5">
    <source>
        <dbReference type="ARBA" id="ARBA00023170"/>
    </source>
</evidence>
<organism evidence="8 9">
    <name type="scientific">Lepisosteus oculatus</name>
    <name type="common">Spotted gar</name>
    <dbReference type="NCBI Taxonomy" id="7918"/>
    <lineage>
        <taxon>Eukaryota</taxon>
        <taxon>Metazoa</taxon>
        <taxon>Chordata</taxon>
        <taxon>Craniata</taxon>
        <taxon>Vertebrata</taxon>
        <taxon>Euteleostomi</taxon>
        <taxon>Actinopterygii</taxon>
        <taxon>Neopterygii</taxon>
        <taxon>Holostei</taxon>
        <taxon>Semionotiformes</taxon>
        <taxon>Lepisosteidae</taxon>
        <taxon>Lepisosteus</taxon>
    </lineage>
</organism>
<keyword evidence="2" id="KW-0812">Transmembrane</keyword>
<dbReference type="PRINTS" id="PR00248">
    <property type="entry name" value="GPCRMGR"/>
</dbReference>
<feature type="chain" id="PRO_5004867595" description="Receptor ligand binding region domain-containing protein" evidence="7">
    <location>
        <begin position="20"/>
        <end position="117"/>
    </location>
</feature>
<dbReference type="GO" id="GO:0016020">
    <property type="term" value="C:membrane"/>
    <property type="evidence" value="ECO:0007669"/>
    <property type="project" value="UniProtKB-SubCell"/>
</dbReference>
<keyword evidence="6" id="KW-0325">Glycoprotein</keyword>
<dbReference type="InterPro" id="IPR000337">
    <property type="entry name" value="GPCR_3"/>
</dbReference>
<evidence type="ECO:0000313" key="9">
    <source>
        <dbReference type="Proteomes" id="UP000018468"/>
    </source>
</evidence>
<evidence type="ECO:0000256" key="4">
    <source>
        <dbReference type="ARBA" id="ARBA00023136"/>
    </source>
</evidence>
<evidence type="ECO:0000256" key="7">
    <source>
        <dbReference type="SAM" id="SignalP"/>
    </source>
</evidence>
<dbReference type="Gene3D" id="3.40.50.2300">
    <property type="match status" value="1"/>
</dbReference>
<dbReference type="HOGENOM" id="CLU_2090278_0_0_1"/>
<comment type="subcellular location">
    <subcellularLocation>
        <location evidence="1">Membrane</location>
        <topology evidence="1">Multi-pass membrane protein</topology>
    </subcellularLocation>
</comment>
<dbReference type="PANTHER" id="PTHR24061">
    <property type="entry name" value="CALCIUM-SENSING RECEPTOR-RELATED"/>
    <property type="match status" value="1"/>
</dbReference>
<evidence type="ECO:0008006" key="10">
    <source>
        <dbReference type="Google" id="ProtNLM"/>
    </source>
</evidence>
<dbReference type="Bgee" id="ENSLOCG00000002741">
    <property type="expression patterns" value="Expressed in testis and 1 other cell type or tissue"/>
</dbReference>
<evidence type="ECO:0000256" key="1">
    <source>
        <dbReference type="ARBA" id="ARBA00004141"/>
    </source>
</evidence>